<feature type="domain" description="DUF2345" evidence="3">
    <location>
        <begin position="774"/>
        <end position="929"/>
    </location>
</feature>
<sequence>MDVTTLLQNLFAPAHRLYALEGEGPLADLAVEAWLGREALSDLFEWRVVAVSANARIALKSLLGQRVTLVTTLANGTQAKRTGLIRLAEKLGADGSLTRYRLTVVPWFWLATQQRHSQVFQNRPLADIFEQVLNPYAPYASWRYAAGAEARMNDFGTRSHIAQFRETDYHFVTRLLAEAGLGFTTAEDEHAHGGHTLVIFADSTQLAEDTESAADGGIRYHRAHSQEESDAIQQLACHSRTTVGGVAVAAWDPEGKSSVRGHAPARAGAVSGSPDAYLSISPSLAPDAANAQRVAEQVMESLEARALLFSGRGTVRTLRSGTRLQLRDCPHLPQDGNADANAPYPLLMDLVEHCGINNLTADTHLALGQRLGGLDASLLFDTPPDAPESGPGVFGFQEADAPVERLTPTGDLLAAARKHGYVGLFRASDARRPWRPAVTEPDTGRLYSPPTAQGVHSAIVVGPDGQTQAGGDGEHHTTPAGEIRVRFPWQQGERADDRSTRWVRVAQRQAGAGMGWQWLPRIGQEVLVKFSEDDIDQPVVIGALYNGQGEAGIAPTPGGQGASGQSDGAALYKQGSDSTTSAQGNVAGGHSPAWHGMGTEAEGHRNAAAHTGFKSAEHGGSGYNQLVFDDSDGQLRTQLGTTQQYSQLNLGHLVHQQDNRRGSFRGQGFELRTDGHAAVRGQAGLLLTTYRDASNGKALPTGDNAAGIALIKQAKSLTASLGQGAVTHQTTALATAKDDDAPLGKQAKAAAGMVDGKALDAAKQDASAGNTATQGKVPHQGEAIAHLAGRAGVVMVAGQDLQFSNGESIALGSGQDTNLAIGKQARLHAGHAIGVAAGLSKAGDNNIGLQITAGQDNIDVQAQHDVLKLMAKQDLKLVSANMNVDFAAAKRIRIATAGGASITIEGGNITVECVGPITYKAAQRQFQGPVNADYPLPTFPVSAIPYKPMEFSMKLANTPGLGGHAIAHAPWKIATGDAPEGLGLVAEEHLVAQGMTDQDGHLNLTGEQHEALARAYSSNPSSTWLVYPGQTVRINVAQQQDDWTDQDSARHALNAADFSADLPTAITSDQTQSHLSYARQALGASTAKQIYEKLTK</sequence>
<feature type="domain" description="Gp5/Type VI secretion system Vgr protein OB-fold" evidence="2">
    <location>
        <begin position="478"/>
        <end position="545"/>
    </location>
</feature>
<evidence type="ECO:0000259" key="2">
    <source>
        <dbReference type="Pfam" id="PF04717"/>
    </source>
</evidence>
<dbReference type="Gene3D" id="4.10.220.110">
    <property type="match status" value="1"/>
</dbReference>
<dbReference type="SUPFAM" id="SSF69279">
    <property type="entry name" value="Phage tail proteins"/>
    <property type="match status" value="2"/>
</dbReference>
<feature type="domain" description="Putative type VI secretion system Rhs element associated Vgr" evidence="4">
    <location>
        <begin position="617"/>
        <end position="724"/>
    </location>
</feature>
<dbReference type="Pfam" id="PF05954">
    <property type="entry name" value="Phage_GPD"/>
    <property type="match status" value="1"/>
</dbReference>
<reference evidence="5 6" key="1">
    <citation type="submission" date="2015-09" db="EMBL/GenBank/DDBJ databases">
        <authorList>
            <person name="Xu Y."/>
            <person name="Nagy A."/>
            <person name="Liu N.T."/>
            <person name="Nou X."/>
        </authorList>
    </citation>
    <scope>NUCLEOTIDE SEQUENCE [LARGE SCALE GENOMIC DNA]</scope>
    <source>
        <strain evidence="5 6">FC1138</strain>
    </source>
</reference>
<protein>
    <submittedName>
        <fullName evidence="5">Rhs element Vgr family protein</fullName>
    </submittedName>
</protein>
<organism evidence="5 6">
    <name type="scientific">Ralstonia insidiosa</name>
    <dbReference type="NCBI Taxonomy" id="190721"/>
    <lineage>
        <taxon>Bacteria</taxon>
        <taxon>Pseudomonadati</taxon>
        <taxon>Pseudomonadota</taxon>
        <taxon>Betaproteobacteria</taxon>
        <taxon>Burkholderiales</taxon>
        <taxon>Burkholderiaceae</taxon>
        <taxon>Ralstonia</taxon>
    </lineage>
</organism>
<evidence type="ECO:0000313" key="5">
    <source>
        <dbReference type="EMBL" id="ANH76339.1"/>
    </source>
</evidence>
<feature type="compositionally biased region" description="Polar residues" evidence="1">
    <location>
        <begin position="575"/>
        <end position="584"/>
    </location>
</feature>
<dbReference type="InterPro" id="IPR006531">
    <property type="entry name" value="Gp5/Vgr_OB"/>
</dbReference>
<dbReference type="AlphaFoldDB" id="A0AAC9BNB0"/>
<dbReference type="Pfam" id="PF04717">
    <property type="entry name" value="Phage_base_V"/>
    <property type="match status" value="1"/>
</dbReference>
<dbReference type="Pfam" id="PF10106">
    <property type="entry name" value="DUF2345"/>
    <property type="match status" value="1"/>
</dbReference>
<feature type="region of interest" description="Disordered" evidence="1">
    <location>
        <begin position="552"/>
        <end position="606"/>
    </location>
</feature>
<dbReference type="Gene3D" id="2.40.50.230">
    <property type="entry name" value="Gp5 N-terminal domain"/>
    <property type="match status" value="1"/>
</dbReference>
<dbReference type="Pfam" id="PF13296">
    <property type="entry name" value="T6SS_Vgr"/>
    <property type="match status" value="1"/>
</dbReference>
<gene>
    <name evidence="5" type="ORF">ACS15_5033</name>
</gene>
<dbReference type="Proteomes" id="UP000077927">
    <property type="component" value="Chromosome 2"/>
</dbReference>
<dbReference type="Gene3D" id="3.55.50.10">
    <property type="entry name" value="Baseplate protein-like domains"/>
    <property type="match status" value="1"/>
</dbReference>
<dbReference type="SUPFAM" id="SSF69255">
    <property type="entry name" value="gp5 N-terminal domain-like"/>
    <property type="match status" value="1"/>
</dbReference>
<dbReference type="InterPro" id="IPR028244">
    <property type="entry name" value="T6SS_Rhs_Vgr_dom"/>
</dbReference>
<proteinExistence type="predicted"/>
<dbReference type="KEGG" id="rin:ACS15_5033"/>
<evidence type="ECO:0000313" key="6">
    <source>
        <dbReference type="Proteomes" id="UP000077927"/>
    </source>
</evidence>
<dbReference type="Gene3D" id="2.30.110.50">
    <property type="match status" value="1"/>
</dbReference>
<dbReference type="RefSeq" id="WP_021193563.1">
    <property type="nucleotide sequence ID" value="NZ_CP012606.1"/>
</dbReference>
<evidence type="ECO:0000259" key="4">
    <source>
        <dbReference type="Pfam" id="PF13296"/>
    </source>
</evidence>
<evidence type="ECO:0000259" key="3">
    <source>
        <dbReference type="Pfam" id="PF10106"/>
    </source>
</evidence>
<evidence type="ECO:0000256" key="1">
    <source>
        <dbReference type="SAM" id="MobiDB-lite"/>
    </source>
</evidence>
<name>A0AAC9BNB0_9RALS</name>
<dbReference type="InterPro" id="IPR018769">
    <property type="entry name" value="VgrG2_DUF2345"/>
</dbReference>
<dbReference type="EMBL" id="CP012606">
    <property type="protein sequence ID" value="ANH76339.1"/>
    <property type="molecule type" value="Genomic_DNA"/>
</dbReference>
<dbReference type="InterPro" id="IPR037026">
    <property type="entry name" value="Vgr_OB-fold_dom_sf"/>
</dbReference>
<accession>A0AAC9BNB0</accession>